<dbReference type="EMBL" id="JAVHNQ010000013">
    <property type="protein sequence ID" value="KAK6334098.1"/>
    <property type="molecule type" value="Genomic_DNA"/>
</dbReference>
<evidence type="ECO:0000256" key="1">
    <source>
        <dbReference type="SAM" id="MobiDB-lite"/>
    </source>
</evidence>
<feature type="compositionally biased region" description="Polar residues" evidence="1">
    <location>
        <begin position="104"/>
        <end position="114"/>
    </location>
</feature>
<feature type="region of interest" description="Disordered" evidence="1">
    <location>
        <begin position="1"/>
        <end position="128"/>
    </location>
</feature>
<feature type="compositionally biased region" description="Pro residues" evidence="1">
    <location>
        <begin position="84"/>
        <end position="94"/>
    </location>
</feature>
<feature type="compositionally biased region" description="Polar residues" evidence="1">
    <location>
        <begin position="1"/>
        <end position="26"/>
    </location>
</feature>
<feature type="compositionally biased region" description="Low complexity" evidence="1">
    <location>
        <begin position="66"/>
        <end position="83"/>
    </location>
</feature>
<gene>
    <name evidence="2" type="ORF">TWF696_002600</name>
</gene>
<name>A0AAV9U4L7_9PEZI</name>
<keyword evidence="3" id="KW-1185">Reference proteome</keyword>
<protein>
    <submittedName>
        <fullName evidence="2">Uncharacterized protein</fullName>
    </submittedName>
</protein>
<comment type="caution">
    <text evidence="2">The sequence shown here is derived from an EMBL/GenBank/DDBJ whole genome shotgun (WGS) entry which is preliminary data.</text>
</comment>
<sequence>MYTTPSSSPEETLYQPSSTPNYQSRDAQTPPQSTPAQNPTSSSTSTSQSPSTYQTPPSTPRRRRLPSAPSSLPSLRRTESTPSSTPPDPPPSQPAEPDEEELTSHSQPLPSSSMTPTHRRRILHPRRRRCALEPGVDIRQIWADELELIEFMVNARESSGSSLYPVLNEVRERHLASQGQTDGGKDEAGGSKRRRIR</sequence>
<evidence type="ECO:0000313" key="3">
    <source>
        <dbReference type="Proteomes" id="UP001375240"/>
    </source>
</evidence>
<organism evidence="2 3">
    <name type="scientific">Orbilia brochopaga</name>
    <dbReference type="NCBI Taxonomy" id="3140254"/>
    <lineage>
        <taxon>Eukaryota</taxon>
        <taxon>Fungi</taxon>
        <taxon>Dikarya</taxon>
        <taxon>Ascomycota</taxon>
        <taxon>Pezizomycotina</taxon>
        <taxon>Orbiliomycetes</taxon>
        <taxon>Orbiliales</taxon>
        <taxon>Orbiliaceae</taxon>
        <taxon>Orbilia</taxon>
    </lineage>
</organism>
<reference evidence="2 3" key="1">
    <citation type="submission" date="2019-10" db="EMBL/GenBank/DDBJ databases">
        <authorList>
            <person name="Palmer J.M."/>
        </authorList>
    </citation>
    <scope>NUCLEOTIDE SEQUENCE [LARGE SCALE GENOMIC DNA]</scope>
    <source>
        <strain evidence="2 3">TWF696</strain>
    </source>
</reference>
<proteinExistence type="predicted"/>
<dbReference type="AlphaFoldDB" id="A0AAV9U4L7"/>
<evidence type="ECO:0000313" key="2">
    <source>
        <dbReference type="EMBL" id="KAK6334098.1"/>
    </source>
</evidence>
<dbReference type="Proteomes" id="UP001375240">
    <property type="component" value="Unassembled WGS sequence"/>
</dbReference>
<feature type="compositionally biased region" description="Basic residues" evidence="1">
    <location>
        <begin position="117"/>
        <end position="128"/>
    </location>
</feature>
<accession>A0AAV9U4L7</accession>
<feature type="compositionally biased region" description="Low complexity" evidence="1">
    <location>
        <begin position="27"/>
        <end position="56"/>
    </location>
</feature>
<feature type="region of interest" description="Disordered" evidence="1">
    <location>
        <begin position="173"/>
        <end position="197"/>
    </location>
</feature>